<evidence type="ECO:0000256" key="1">
    <source>
        <dbReference type="SAM" id="MobiDB-lite"/>
    </source>
</evidence>
<evidence type="ECO:0000313" key="3">
    <source>
        <dbReference type="Proteomes" id="UP000326396"/>
    </source>
</evidence>
<name>A0A5N6N251_9ASTR</name>
<accession>A0A5N6N251</accession>
<organism evidence="2 3">
    <name type="scientific">Mikania micrantha</name>
    <name type="common">bitter vine</name>
    <dbReference type="NCBI Taxonomy" id="192012"/>
    <lineage>
        <taxon>Eukaryota</taxon>
        <taxon>Viridiplantae</taxon>
        <taxon>Streptophyta</taxon>
        <taxon>Embryophyta</taxon>
        <taxon>Tracheophyta</taxon>
        <taxon>Spermatophyta</taxon>
        <taxon>Magnoliopsida</taxon>
        <taxon>eudicotyledons</taxon>
        <taxon>Gunneridae</taxon>
        <taxon>Pentapetalae</taxon>
        <taxon>asterids</taxon>
        <taxon>campanulids</taxon>
        <taxon>Asterales</taxon>
        <taxon>Asteraceae</taxon>
        <taxon>Asteroideae</taxon>
        <taxon>Heliantheae alliance</taxon>
        <taxon>Eupatorieae</taxon>
        <taxon>Mikania</taxon>
    </lineage>
</organism>
<proteinExistence type="predicted"/>
<feature type="region of interest" description="Disordered" evidence="1">
    <location>
        <begin position="71"/>
        <end position="91"/>
    </location>
</feature>
<dbReference type="EMBL" id="SZYD01000014">
    <property type="protein sequence ID" value="KAD4179775.1"/>
    <property type="molecule type" value="Genomic_DNA"/>
</dbReference>
<keyword evidence="3" id="KW-1185">Reference proteome</keyword>
<evidence type="ECO:0000313" key="2">
    <source>
        <dbReference type="EMBL" id="KAD4179775.1"/>
    </source>
</evidence>
<protein>
    <submittedName>
        <fullName evidence="2">Uncharacterized protein</fullName>
    </submittedName>
</protein>
<reference evidence="2 3" key="1">
    <citation type="submission" date="2019-05" db="EMBL/GenBank/DDBJ databases">
        <title>Mikania micrantha, genome provides insights into the molecular mechanism of rapid growth.</title>
        <authorList>
            <person name="Liu B."/>
        </authorList>
    </citation>
    <scope>NUCLEOTIDE SEQUENCE [LARGE SCALE GENOMIC DNA]</scope>
    <source>
        <strain evidence="2">NLD-2019</strain>
        <tissue evidence="2">Leaf</tissue>
    </source>
</reference>
<dbReference type="Proteomes" id="UP000326396">
    <property type="component" value="Linkage Group LG4"/>
</dbReference>
<sequence>MATTAMITTRITILVSKLTALNQNTNSLTRSIPALTTSTCCQNAAIILCLQVLRRRSSTVTLHAQWRSAAASPVSSPADPKRPAVAGLEAQPGGMIPPPRALLVAHLLVLMDV</sequence>
<dbReference type="AlphaFoldDB" id="A0A5N6N251"/>
<gene>
    <name evidence="2" type="ORF">E3N88_28366</name>
</gene>
<comment type="caution">
    <text evidence="2">The sequence shown here is derived from an EMBL/GenBank/DDBJ whole genome shotgun (WGS) entry which is preliminary data.</text>
</comment>